<protein>
    <submittedName>
        <fullName evidence="2">Cytidine And Deoxycytidylate Deaminase Zinc-Binding Region</fullName>
    </submittedName>
</protein>
<dbReference type="Gene3D" id="3.40.140.10">
    <property type="entry name" value="Cytidine Deaminase, domain 2"/>
    <property type="match status" value="1"/>
</dbReference>
<dbReference type="InterPro" id="IPR016193">
    <property type="entry name" value="Cytidine_deaminase-like"/>
</dbReference>
<organism evidence="2">
    <name type="scientific">Florenciella sp. virus SA2</name>
    <dbReference type="NCBI Taxonomy" id="3240092"/>
    <lineage>
        <taxon>Viruses</taxon>
    </lineage>
</organism>
<reference evidence="2" key="1">
    <citation type="submission" date="2024-03" db="EMBL/GenBank/DDBJ databases">
        <title>Eukaryotic viruses encode the ribosomal protein eL40.</title>
        <authorList>
            <person name="Thomy J."/>
            <person name="Schvarcz C.R."/>
            <person name="McBeain K.A."/>
            <person name="Edwards K.F."/>
            <person name="Steward G.F."/>
        </authorList>
    </citation>
    <scope>NUCLEOTIDE SEQUENCE</scope>
    <source>
        <strain evidence="2">FloV-SA2</strain>
    </source>
</reference>
<sequence length="155" mass="18185">MITLSNKKDKLFSLSLEEASHSELLFKHGCVATYGGKIIARGCNTYKCYSSKDNFIRDQCSCHAEIKVLRDIHHKNCNNKRKLTRIMKKTKLYISRYSPHKESTNSAPCAKCLNIIKQLNIKKIIFNLDDEYYEYNSKDFYTDHRTFGDHYFSNH</sequence>
<dbReference type="GO" id="GO:0003824">
    <property type="term" value="F:catalytic activity"/>
    <property type="evidence" value="ECO:0007669"/>
    <property type="project" value="InterPro"/>
</dbReference>
<dbReference type="SUPFAM" id="SSF53927">
    <property type="entry name" value="Cytidine deaminase-like"/>
    <property type="match status" value="1"/>
</dbReference>
<dbReference type="InterPro" id="IPR002125">
    <property type="entry name" value="CMP_dCMP_dom"/>
</dbReference>
<name>A0AB39JEL9_9VIRU</name>
<feature type="domain" description="CMP/dCMP-type deaminase" evidence="1">
    <location>
        <begin position="7"/>
        <end position="126"/>
    </location>
</feature>
<proteinExistence type="predicted"/>
<evidence type="ECO:0000313" key="2">
    <source>
        <dbReference type="EMBL" id="XDO01863.1"/>
    </source>
</evidence>
<accession>A0AB39JEL9</accession>
<dbReference type="EMBL" id="PP542043">
    <property type="protein sequence ID" value="XDO01863.1"/>
    <property type="molecule type" value="Genomic_DNA"/>
</dbReference>
<gene>
    <name evidence="2" type="ORF">FloV-SA2_00037</name>
</gene>
<dbReference type="Pfam" id="PF00383">
    <property type="entry name" value="dCMP_cyt_deam_1"/>
    <property type="match status" value="1"/>
</dbReference>
<evidence type="ECO:0000259" key="1">
    <source>
        <dbReference type="Pfam" id="PF00383"/>
    </source>
</evidence>